<name>A0A930HNK8_9BACT</name>
<dbReference type="Proteomes" id="UP000771736">
    <property type="component" value="Unassembled WGS sequence"/>
</dbReference>
<evidence type="ECO:0000313" key="3">
    <source>
        <dbReference type="Proteomes" id="UP000771736"/>
    </source>
</evidence>
<accession>A0A930HNK8</accession>
<evidence type="ECO:0000256" key="1">
    <source>
        <dbReference type="SAM" id="Phobius"/>
    </source>
</evidence>
<dbReference type="EMBL" id="JABZSJ010000072">
    <property type="protein sequence ID" value="MBF1385142.1"/>
    <property type="molecule type" value="Genomic_DNA"/>
</dbReference>
<keyword evidence="1" id="KW-0472">Membrane</keyword>
<reference evidence="2" key="1">
    <citation type="submission" date="2020-04" db="EMBL/GenBank/DDBJ databases">
        <title>Deep metagenomics examines the oral microbiome during advanced dental caries in children, revealing novel taxa and co-occurrences with host molecules.</title>
        <authorList>
            <person name="Baker J.L."/>
            <person name="Morton J.T."/>
            <person name="Dinis M."/>
            <person name="Alvarez R."/>
            <person name="Tran N.C."/>
            <person name="Knight R."/>
            <person name="Edlund A."/>
        </authorList>
    </citation>
    <scope>NUCLEOTIDE SEQUENCE</scope>
    <source>
        <strain evidence="2">JCVI_44_bin.5</strain>
    </source>
</reference>
<keyword evidence="1" id="KW-1133">Transmembrane helix</keyword>
<comment type="caution">
    <text evidence="2">The sequence shown here is derived from an EMBL/GenBank/DDBJ whole genome shotgun (WGS) entry which is preliminary data.</text>
</comment>
<feature type="transmembrane region" description="Helical" evidence="1">
    <location>
        <begin position="32"/>
        <end position="52"/>
    </location>
</feature>
<gene>
    <name evidence="2" type="ORF">HXN26_09920</name>
</gene>
<evidence type="ECO:0000313" key="2">
    <source>
        <dbReference type="EMBL" id="MBF1385142.1"/>
    </source>
</evidence>
<dbReference type="AlphaFoldDB" id="A0A930HNK8"/>
<proteinExistence type="predicted"/>
<sequence length="106" mass="12021">MSQIASENTKKSIEKQCSHKNGAIFYKRLRPLMIAASFVGIMLIGAVAMHFFKNERNEATAQRNNVLTQTTISTTKENSDNTEYLEEAAEYMMLDNDDVYAYLADN</sequence>
<keyword evidence="1" id="KW-0812">Transmembrane</keyword>
<organism evidence="2 3">
    <name type="scientific">Prevotella aurantiaca</name>
    <dbReference type="NCBI Taxonomy" id="596085"/>
    <lineage>
        <taxon>Bacteria</taxon>
        <taxon>Pseudomonadati</taxon>
        <taxon>Bacteroidota</taxon>
        <taxon>Bacteroidia</taxon>
        <taxon>Bacteroidales</taxon>
        <taxon>Prevotellaceae</taxon>
        <taxon>Prevotella</taxon>
    </lineage>
</organism>
<protein>
    <submittedName>
        <fullName evidence="2">Uncharacterized protein</fullName>
    </submittedName>
</protein>